<keyword evidence="3" id="KW-0677">Repeat</keyword>
<reference evidence="8 9" key="1">
    <citation type="journal article" date="2023" name="Commun. Biol.">
        <title>Reorganization of the ancestral sex-determining regions during the evolution of trioecy in Pleodorina starrii.</title>
        <authorList>
            <person name="Takahashi K."/>
            <person name="Suzuki S."/>
            <person name="Kawai-Toyooka H."/>
            <person name="Yamamoto K."/>
            <person name="Hamaji T."/>
            <person name="Ootsuki R."/>
            <person name="Yamaguchi H."/>
            <person name="Kawachi M."/>
            <person name="Higashiyama T."/>
            <person name="Nozaki H."/>
        </authorList>
    </citation>
    <scope>NUCLEOTIDE SEQUENCE [LARGE SCALE GENOMIC DNA]</scope>
    <source>
        <strain evidence="8 9">NIES-4479</strain>
    </source>
</reference>
<proteinExistence type="inferred from homology"/>
<evidence type="ECO:0000313" key="9">
    <source>
        <dbReference type="Proteomes" id="UP001165080"/>
    </source>
</evidence>
<dbReference type="Proteomes" id="UP001165080">
    <property type="component" value="Unassembled WGS sequence"/>
</dbReference>
<feature type="compositionally biased region" description="Gly residues" evidence="7">
    <location>
        <begin position="533"/>
        <end position="544"/>
    </location>
</feature>
<dbReference type="InterPro" id="IPR015943">
    <property type="entry name" value="WD40/YVTN_repeat-like_dom_sf"/>
</dbReference>
<evidence type="ECO:0000256" key="3">
    <source>
        <dbReference type="ARBA" id="ARBA00022737"/>
    </source>
</evidence>
<evidence type="ECO:0000256" key="6">
    <source>
        <dbReference type="PROSITE-ProRule" id="PRU00221"/>
    </source>
</evidence>
<dbReference type="InterPro" id="IPR001680">
    <property type="entry name" value="WD40_rpt"/>
</dbReference>
<feature type="compositionally biased region" description="Low complexity" evidence="7">
    <location>
        <begin position="446"/>
        <end position="467"/>
    </location>
</feature>
<dbReference type="PROSITE" id="PS00678">
    <property type="entry name" value="WD_REPEATS_1"/>
    <property type="match status" value="1"/>
</dbReference>
<dbReference type="AlphaFoldDB" id="A0A9W6BG39"/>
<comment type="similarity">
    <text evidence="1">Belongs to the WD repeat ESC family.</text>
</comment>
<evidence type="ECO:0000256" key="4">
    <source>
        <dbReference type="ARBA" id="ARBA00023015"/>
    </source>
</evidence>
<keyword evidence="9" id="KW-1185">Reference proteome</keyword>
<keyword evidence="4" id="KW-0805">Transcription regulation</keyword>
<organism evidence="8 9">
    <name type="scientific">Pleodorina starrii</name>
    <dbReference type="NCBI Taxonomy" id="330485"/>
    <lineage>
        <taxon>Eukaryota</taxon>
        <taxon>Viridiplantae</taxon>
        <taxon>Chlorophyta</taxon>
        <taxon>core chlorophytes</taxon>
        <taxon>Chlorophyceae</taxon>
        <taxon>CS clade</taxon>
        <taxon>Chlamydomonadales</taxon>
        <taxon>Volvocaceae</taxon>
        <taxon>Pleodorina</taxon>
    </lineage>
</organism>
<evidence type="ECO:0000313" key="8">
    <source>
        <dbReference type="EMBL" id="GLC51170.1"/>
    </source>
</evidence>
<accession>A0A9W6BG39</accession>
<evidence type="ECO:0000256" key="5">
    <source>
        <dbReference type="ARBA" id="ARBA00023163"/>
    </source>
</evidence>
<feature type="repeat" description="WD" evidence="6">
    <location>
        <begin position="146"/>
        <end position="180"/>
    </location>
</feature>
<gene>
    <name evidence="8" type="primary">PLEST007255</name>
    <name evidence="8" type="ORF">PLESTB_000473600</name>
</gene>
<dbReference type="InterPro" id="IPR051243">
    <property type="entry name" value="PcG_WD-repeat"/>
</dbReference>
<comment type="caution">
    <text evidence="8">The sequence shown here is derived from an EMBL/GenBank/DDBJ whole genome shotgun (WGS) entry which is preliminary data.</text>
</comment>
<sequence length="613" mass="61873">MNLVQTNLLREVAAEVKAQGGPLQFKSHALKNLELRTVLKESHGAPIVDLAFNSLDPEHRNLFASIGKDQVTIYDDEHMGDFLGVVVQYVNSPSAHHRGGDVTCCAWVQMCGITRHELGDACLAVSGPEGVIQVISVVEARVVALLKGHRGEVVELRGCAGVPGLLLSLGLDGSVRLWDVAAGGSCLAELTAPDALTLETHPEGRCFYTGHRGGRICRWELDLDLPGTLAAGTAAPGSSLPGVTATGDATAPTASSAILPGPAGQSGCRRLALRGAPPAPQQLTLPGNPLGDVLECVRCMPGGRLAAKSSDGRLAVWELERGGAAQQLLSLRVPGTHPAAGSGGQGAAAALRSGRCRFNVTRDGAFICVGNPGGDVYVYDTSSGARAAHYSTQKMRGPARAAALSEDGRHLLTVHGNGYILRYEYIRKQLRKRAAAAAAAADSAAPEAEDAAQAPQAQAGAEAPAPGDDVREGEGPGGGGGASSRDVSPEAFTEDDDGSAAVGPAAGAGGPAAPPAAKRPRTADGCDEASPSGGSGDDGGGHAAGGAECAGGRRLKLRVRFGGPRLGGAGGELVGDGGAGPSGGTGAVAGASMSGEGRENSPDGEWTGGFEEE</sequence>
<dbReference type="SUPFAM" id="SSF50978">
    <property type="entry name" value="WD40 repeat-like"/>
    <property type="match status" value="1"/>
</dbReference>
<evidence type="ECO:0000256" key="2">
    <source>
        <dbReference type="ARBA" id="ARBA00022574"/>
    </source>
</evidence>
<dbReference type="InterPro" id="IPR036322">
    <property type="entry name" value="WD40_repeat_dom_sf"/>
</dbReference>
<dbReference type="EMBL" id="BRXU01000004">
    <property type="protein sequence ID" value="GLC51170.1"/>
    <property type="molecule type" value="Genomic_DNA"/>
</dbReference>
<dbReference type="PANTHER" id="PTHR10253">
    <property type="entry name" value="POLYCOMB PROTEIN"/>
    <property type="match status" value="1"/>
</dbReference>
<dbReference type="PROSITE" id="PS50082">
    <property type="entry name" value="WD_REPEATS_2"/>
    <property type="match status" value="1"/>
</dbReference>
<keyword evidence="5" id="KW-0804">Transcription</keyword>
<evidence type="ECO:0000256" key="1">
    <source>
        <dbReference type="ARBA" id="ARBA00008075"/>
    </source>
</evidence>
<dbReference type="OrthoDB" id="7318948at2759"/>
<dbReference type="Gene3D" id="2.130.10.10">
    <property type="entry name" value="YVTN repeat-like/Quinoprotein amine dehydrogenase"/>
    <property type="match status" value="1"/>
</dbReference>
<name>A0A9W6BG39_9CHLO</name>
<feature type="compositionally biased region" description="Gly residues" evidence="7">
    <location>
        <begin position="564"/>
        <end position="587"/>
    </location>
</feature>
<keyword evidence="2 6" id="KW-0853">WD repeat</keyword>
<evidence type="ECO:0000256" key="7">
    <source>
        <dbReference type="SAM" id="MobiDB-lite"/>
    </source>
</evidence>
<protein>
    <submittedName>
        <fullName evidence="8">Uncharacterized protein</fullName>
    </submittedName>
</protein>
<feature type="region of interest" description="Disordered" evidence="7">
    <location>
        <begin position="446"/>
        <end position="613"/>
    </location>
</feature>
<dbReference type="SMART" id="SM00320">
    <property type="entry name" value="WD40"/>
    <property type="match status" value="5"/>
</dbReference>
<dbReference type="InterPro" id="IPR019775">
    <property type="entry name" value="WD40_repeat_CS"/>
</dbReference>